<sequence>MHPYSGDYFIYSPLSPIPQFPNSPLPQFPNSHTPHPTPYTLHPTSQFISR</sequence>
<feature type="region of interest" description="Disordered" evidence="1">
    <location>
        <begin position="21"/>
        <end position="50"/>
    </location>
</feature>
<protein>
    <submittedName>
        <fullName evidence="2">Uncharacterized protein</fullName>
    </submittedName>
</protein>
<name>A0A0F6RMS9_MICAE</name>
<dbReference type="AlphaFoldDB" id="A0A0F6RMS9"/>
<dbReference type="PATRIC" id="fig|1641812.3.peg.3304"/>
<accession>A0A0F6RMS9</accession>
<evidence type="ECO:0000256" key="1">
    <source>
        <dbReference type="SAM" id="MobiDB-lite"/>
    </source>
</evidence>
<proteinExistence type="predicted"/>
<dbReference type="Proteomes" id="UP000034103">
    <property type="component" value="Chromosome"/>
</dbReference>
<organism evidence="2 3">
    <name type="scientific">Microcystis aeruginosa NIES-2549</name>
    <dbReference type="NCBI Taxonomy" id="1641812"/>
    <lineage>
        <taxon>Bacteria</taxon>
        <taxon>Bacillati</taxon>
        <taxon>Cyanobacteriota</taxon>
        <taxon>Cyanophyceae</taxon>
        <taxon>Oscillatoriophycideae</taxon>
        <taxon>Chroococcales</taxon>
        <taxon>Microcystaceae</taxon>
        <taxon>Microcystis</taxon>
    </lineage>
</organism>
<dbReference type="HOGENOM" id="CLU_3119735_0_0_3"/>
<dbReference type="EMBL" id="CP011304">
    <property type="protein sequence ID" value="AKE65538.1"/>
    <property type="molecule type" value="Genomic_DNA"/>
</dbReference>
<reference evidence="2 3" key="1">
    <citation type="journal article" date="2015" name="Genome Announc.">
        <title>Complete Genome Sequence of Microcystis aeruginosa NIES-2549, a Bloom-Forming Cyanobacterium from Lake Kasumigaura, Japan.</title>
        <authorList>
            <person name="Yamaguchi H."/>
            <person name="Suzuki S."/>
            <person name="Tanabe Y."/>
            <person name="Osana Y."/>
            <person name="Shimura Y."/>
            <person name="Ishida K."/>
            <person name="Kawachi M."/>
        </authorList>
    </citation>
    <scope>NUCLEOTIDE SEQUENCE [LARGE SCALE GENOMIC DNA]</scope>
    <source>
        <strain evidence="2 3">NIES-2549</strain>
    </source>
</reference>
<evidence type="ECO:0000313" key="3">
    <source>
        <dbReference type="Proteomes" id="UP000034103"/>
    </source>
</evidence>
<evidence type="ECO:0000313" key="2">
    <source>
        <dbReference type="EMBL" id="AKE65538.1"/>
    </source>
</evidence>
<feature type="compositionally biased region" description="Low complexity" evidence="1">
    <location>
        <begin position="32"/>
        <end position="44"/>
    </location>
</feature>
<gene>
    <name evidence="2" type="ORF">MYAER_3200</name>
</gene>